<evidence type="ECO:0000256" key="1">
    <source>
        <dbReference type="SAM" id="MobiDB-lite"/>
    </source>
</evidence>
<name>A0ABM7PUW6_SINCY</name>
<reference evidence="2 3" key="1">
    <citation type="journal article" date="2021" name="J. Biosci. Bioeng.">
        <title>Identification and characterization of a chc gene cluster responsible for the aromatization pathway of cyclohexanecarboxylate degradation in Sinomonas cyclohexanicum ATCC 51369.</title>
        <authorList>
            <person name="Yamamoto T."/>
            <person name="Hasegawa Y."/>
            <person name="Lau P.C.K."/>
            <person name="Iwaki H."/>
        </authorList>
    </citation>
    <scope>NUCLEOTIDE SEQUENCE [LARGE SCALE GENOMIC DNA]</scope>
    <source>
        <strain evidence="2 3">ATCC 51369</strain>
    </source>
</reference>
<proteinExistence type="predicted"/>
<keyword evidence="3" id="KW-1185">Reference proteome</keyword>
<feature type="region of interest" description="Disordered" evidence="1">
    <location>
        <begin position="60"/>
        <end position="85"/>
    </location>
</feature>
<gene>
    <name evidence="2" type="ORF">SCMU_18940</name>
</gene>
<organism evidence="2 3">
    <name type="scientific">Sinomonas cyclohexanicum</name>
    <name type="common">Corynebacterium cyclohexanicum</name>
    <dbReference type="NCBI Taxonomy" id="322009"/>
    <lineage>
        <taxon>Bacteria</taxon>
        <taxon>Bacillati</taxon>
        <taxon>Actinomycetota</taxon>
        <taxon>Actinomycetes</taxon>
        <taxon>Micrococcales</taxon>
        <taxon>Micrococcaceae</taxon>
        <taxon>Sinomonas</taxon>
    </lineage>
</organism>
<dbReference type="Proteomes" id="UP001319861">
    <property type="component" value="Chromosome"/>
</dbReference>
<dbReference type="EMBL" id="AP024525">
    <property type="protein sequence ID" value="BCT76052.1"/>
    <property type="molecule type" value="Genomic_DNA"/>
</dbReference>
<dbReference type="Pfam" id="PF14013">
    <property type="entry name" value="MT0933_antitox"/>
    <property type="match status" value="1"/>
</dbReference>
<evidence type="ECO:0000313" key="2">
    <source>
        <dbReference type="EMBL" id="BCT76052.1"/>
    </source>
</evidence>
<accession>A0ABM7PUW6</accession>
<protein>
    <recommendedName>
        <fullName evidence="4">MT0933-like antitoxin protein</fullName>
    </recommendedName>
</protein>
<dbReference type="InterPro" id="IPR028037">
    <property type="entry name" value="Antitoxin_Rv0909/MT0933"/>
</dbReference>
<evidence type="ECO:0008006" key="4">
    <source>
        <dbReference type="Google" id="ProtNLM"/>
    </source>
</evidence>
<sequence length="85" mass="8367">MAVSFLDDIKGKAEELIGGNTDAVKDGIEKAGDFVDEKTGGKFADQVNGVQQAASDYVSGLGQGNAPAEPATDAVPAGAAAAEGA</sequence>
<evidence type="ECO:0000313" key="3">
    <source>
        <dbReference type="Proteomes" id="UP001319861"/>
    </source>
</evidence>
<feature type="compositionally biased region" description="Low complexity" evidence="1">
    <location>
        <begin position="68"/>
        <end position="85"/>
    </location>
</feature>